<dbReference type="EMBL" id="CP048286">
    <property type="protein sequence ID" value="QHW29496.1"/>
    <property type="molecule type" value="Genomic_DNA"/>
</dbReference>
<keyword evidence="1" id="KW-0732">Signal</keyword>
<proteinExistence type="predicted"/>
<protein>
    <submittedName>
        <fullName evidence="2">YjgB family protein</fullName>
    </submittedName>
</protein>
<organism evidence="2 3">
    <name type="scientific">Paenibacillus rhizovicinus</name>
    <dbReference type="NCBI Taxonomy" id="2704463"/>
    <lineage>
        <taxon>Bacteria</taxon>
        <taxon>Bacillati</taxon>
        <taxon>Bacillota</taxon>
        <taxon>Bacilli</taxon>
        <taxon>Bacillales</taxon>
        <taxon>Paenibacillaceae</taxon>
        <taxon>Paenibacillus</taxon>
    </lineage>
</organism>
<feature type="chain" id="PRO_5025350069" evidence="1">
    <location>
        <begin position="33"/>
        <end position="199"/>
    </location>
</feature>
<dbReference type="Proteomes" id="UP000479114">
    <property type="component" value="Chromosome"/>
</dbReference>
<dbReference type="KEGG" id="prz:GZH47_00695"/>
<reference evidence="2 3" key="1">
    <citation type="submission" date="2020-02" db="EMBL/GenBank/DDBJ databases">
        <title>Paenibacillus sp. nov., isolated from rhizosphere soil of tomato.</title>
        <authorList>
            <person name="Weon H.-Y."/>
            <person name="Lee S.A."/>
        </authorList>
    </citation>
    <scope>NUCLEOTIDE SEQUENCE [LARGE SCALE GENOMIC DNA]</scope>
    <source>
        <strain evidence="2 3">14171R-81</strain>
    </source>
</reference>
<dbReference type="Pfam" id="PF14172">
    <property type="entry name" value="DUF4309"/>
    <property type="match status" value="1"/>
</dbReference>
<feature type="signal peptide" evidence="1">
    <location>
        <begin position="1"/>
        <end position="32"/>
    </location>
</feature>
<evidence type="ECO:0000256" key="1">
    <source>
        <dbReference type="SAM" id="SignalP"/>
    </source>
</evidence>
<name>A0A6C0NU99_9BACL</name>
<dbReference type="AlphaFoldDB" id="A0A6C0NU99"/>
<dbReference type="InterPro" id="IPR025453">
    <property type="entry name" value="DUF4309"/>
</dbReference>
<evidence type="ECO:0000313" key="3">
    <source>
        <dbReference type="Proteomes" id="UP000479114"/>
    </source>
</evidence>
<evidence type="ECO:0000313" key="2">
    <source>
        <dbReference type="EMBL" id="QHW29496.1"/>
    </source>
</evidence>
<gene>
    <name evidence="2" type="ORF">GZH47_00695</name>
</gene>
<keyword evidence="3" id="KW-1185">Reference proteome</keyword>
<accession>A0A6C0NU99</accession>
<sequence>MNVFTSAKKTAIATVTAGTLILSVAGAVPSYAAANTTAPAAAPVDDHMKAFQTLMSFYKPALQGQFPNFHGFTVGLTSHETVIKAIGKAESPAKDADGFDVYHAEMGHPGYALNYKLDKIREMRYFGTNVERQTNLGGISARMVIQHWGAPNQSALIKSGKTVQKKLTYVRGKYQLEFIFNNTSGLDLDHINLVNKSIK</sequence>
<dbReference type="RefSeq" id="WP_162638066.1">
    <property type="nucleotide sequence ID" value="NZ_CP048286.1"/>
</dbReference>